<protein>
    <submittedName>
        <fullName evidence="3">Putative tubby C-terminal-like domain-containing protein</fullName>
    </submittedName>
    <submittedName>
        <fullName evidence="2">Tubby-like protein</fullName>
    </submittedName>
</protein>
<keyword evidence="4" id="KW-1185">Reference proteome</keyword>
<organism evidence="3 4">
    <name type="scientific">Helianthus annuus</name>
    <name type="common">Common sunflower</name>
    <dbReference type="NCBI Taxonomy" id="4232"/>
    <lineage>
        <taxon>Eukaryota</taxon>
        <taxon>Viridiplantae</taxon>
        <taxon>Streptophyta</taxon>
        <taxon>Embryophyta</taxon>
        <taxon>Tracheophyta</taxon>
        <taxon>Spermatophyta</taxon>
        <taxon>Magnoliopsida</taxon>
        <taxon>eudicotyledons</taxon>
        <taxon>Gunneridae</taxon>
        <taxon>Pentapetalae</taxon>
        <taxon>asterids</taxon>
        <taxon>campanulids</taxon>
        <taxon>Asterales</taxon>
        <taxon>Asteraceae</taxon>
        <taxon>Asteroideae</taxon>
        <taxon>Heliantheae alliance</taxon>
        <taxon>Heliantheae</taxon>
        <taxon>Helianthus</taxon>
    </lineage>
</organism>
<dbReference type="EMBL" id="CM007902">
    <property type="protein sequence ID" value="OTG02990.1"/>
    <property type="molecule type" value="Genomic_DNA"/>
</dbReference>
<dbReference type="Pfam" id="PF04525">
    <property type="entry name" value="LOR"/>
    <property type="match status" value="1"/>
</dbReference>
<reference evidence="2 4" key="1">
    <citation type="journal article" date="2017" name="Nature">
        <title>The sunflower genome provides insights into oil metabolism, flowering and Asterid evolution.</title>
        <authorList>
            <person name="Badouin H."/>
            <person name="Gouzy J."/>
            <person name="Grassa C.J."/>
            <person name="Murat F."/>
            <person name="Staton S.E."/>
            <person name="Cottret L."/>
            <person name="Lelandais-Briere C."/>
            <person name="Owens G.L."/>
            <person name="Carrere S."/>
            <person name="Mayjonade B."/>
            <person name="Legrand L."/>
            <person name="Gill N."/>
            <person name="Kane N.C."/>
            <person name="Bowers J.E."/>
            <person name="Hubner S."/>
            <person name="Bellec A."/>
            <person name="Berard A."/>
            <person name="Berges H."/>
            <person name="Blanchet N."/>
            <person name="Boniface M.C."/>
            <person name="Brunel D."/>
            <person name="Catrice O."/>
            <person name="Chaidir N."/>
            <person name="Claudel C."/>
            <person name="Donnadieu C."/>
            <person name="Faraut T."/>
            <person name="Fievet G."/>
            <person name="Helmstetter N."/>
            <person name="King M."/>
            <person name="Knapp S.J."/>
            <person name="Lai Z."/>
            <person name="Le Paslier M.C."/>
            <person name="Lippi Y."/>
            <person name="Lorenzon L."/>
            <person name="Mandel J.R."/>
            <person name="Marage G."/>
            <person name="Marchand G."/>
            <person name="Marquand E."/>
            <person name="Bret-Mestries E."/>
            <person name="Morien E."/>
            <person name="Nambeesan S."/>
            <person name="Nguyen T."/>
            <person name="Pegot-Espagnet P."/>
            <person name="Pouilly N."/>
            <person name="Raftis F."/>
            <person name="Sallet E."/>
            <person name="Schiex T."/>
            <person name="Thomas J."/>
            <person name="Vandecasteele C."/>
            <person name="Vares D."/>
            <person name="Vear F."/>
            <person name="Vautrin S."/>
            <person name="Crespi M."/>
            <person name="Mangin B."/>
            <person name="Burke J.M."/>
            <person name="Salse J."/>
            <person name="Munos S."/>
            <person name="Vincourt P."/>
            <person name="Rieseberg L.H."/>
            <person name="Langlade N.B."/>
        </authorList>
    </citation>
    <scope>NUCLEOTIDE SEQUENCE [LARGE SCALE GENOMIC DNA]</scope>
    <source>
        <strain evidence="4">cv. SF193</strain>
        <tissue evidence="2">Leaves</tissue>
    </source>
</reference>
<accession>A0A251SVY4</accession>
<proteinExistence type="inferred from homology"/>
<evidence type="ECO:0000313" key="4">
    <source>
        <dbReference type="Proteomes" id="UP000215914"/>
    </source>
</evidence>
<dbReference type="InterPro" id="IPR025659">
    <property type="entry name" value="Tubby-like_C"/>
</dbReference>
<dbReference type="Gene3D" id="2.40.160.200">
    <property type="entry name" value="LURP1-related"/>
    <property type="match status" value="1"/>
</dbReference>
<dbReference type="InParanoid" id="A0A251SVY4"/>
<name>A0A251SVY4_HELAN</name>
<dbReference type="AlphaFoldDB" id="A0A251SVY4"/>
<sequence length="214" mass="23575">MMAQPSHDAHVIGPQFVVPYQINVVVNRCPTGYLEITDIQNNIMFTIRSCNTPLHCQRLMRDGRGTPIAMLRAKNRTAHDRWNIFRGQSNVDSDMIFTAAKNNMIQNQTYVNVFLGNKTSHNVSCDFHIEGSWSKRNCAFFSGNTSTIIAQMRLAQPPERFMVTISPNVDYAFVVALIGTIDAMKSSGSIKAAAHVAVGIATGAVRYISGVGPP</sequence>
<evidence type="ECO:0000313" key="2">
    <source>
        <dbReference type="EMBL" id="KAF5775038.1"/>
    </source>
</evidence>
<dbReference type="InterPro" id="IPR007612">
    <property type="entry name" value="LOR"/>
</dbReference>
<reference evidence="3" key="2">
    <citation type="submission" date="2017-02" db="EMBL/GenBank/DDBJ databases">
        <title>Sunflower complete genome.</title>
        <authorList>
            <person name="Langlade N."/>
            <person name="Munos S."/>
        </authorList>
    </citation>
    <scope>NUCLEOTIDE SEQUENCE [LARGE SCALE GENOMIC DNA]</scope>
    <source>
        <tissue evidence="3">Leaves</tissue>
    </source>
</reference>
<evidence type="ECO:0000313" key="3">
    <source>
        <dbReference type="EMBL" id="OTG02990.1"/>
    </source>
</evidence>
<reference evidence="2" key="3">
    <citation type="submission" date="2020-06" db="EMBL/GenBank/DDBJ databases">
        <title>Helianthus annuus Genome sequencing and assembly Release 2.</title>
        <authorList>
            <person name="Gouzy J."/>
            <person name="Langlade N."/>
            <person name="Munos S."/>
        </authorList>
    </citation>
    <scope>NUCLEOTIDE SEQUENCE</scope>
    <source>
        <tissue evidence="2">Leaves</tissue>
    </source>
</reference>
<dbReference type="EMBL" id="MNCJ02000328">
    <property type="protein sequence ID" value="KAF5775038.1"/>
    <property type="molecule type" value="Genomic_DNA"/>
</dbReference>
<evidence type="ECO:0000256" key="1">
    <source>
        <dbReference type="ARBA" id="ARBA00005437"/>
    </source>
</evidence>
<dbReference type="PANTHER" id="PTHR31087">
    <property type="match status" value="1"/>
</dbReference>
<dbReference type="OrthoDB" id="97518at2759"/>
<dbReference type="Proteomes" id="UP000215914">
    <property type="component" value="Chromosome 13"/>
</dbReference>
<dbReference type="Gramene" id="mRNA:HanXRQr2_Chr13g0607581">
    <property type="protein sequence ID" value="mRNA:HanXRQr2_Chr13g0607581"/>
    <property type="gene ID" value="HanXRQr2_Chr13g0607581"/>
</dbReference>
<dbReference type="SUPFAM" id="SSF54518">
    <property type="entry name" value="Tubby C-terminal domain-like"/>
    <property type="match status" value="1"/>
</dbReference>
<gene>
    <name evidence="3" type="ORF">HannXRQ_Chr13g0419151</name>
    <name evidence="2" type="ORF">HanXRQr2_Chr13g0607581</name>
</gene>
<dbReference type="STRING" id="4232.A0A251SVY4"/>
<comment type="similarity">
    <text evidence="1">Belongs to the LOR family.</text>
</comment>
<dbReference type="OMA" id="MFKVKEP"/>
<dbReference type="PANTHER" id="PTHR31087:SF122">
    <property type="entry name" value="TUBBY-LIKE PROTEIN"/>
    <property type="match status" value="1"/>
</dbReference>
<dbReference type="InterPro" id="IPR038595">
    <property type="entry name" value="LOR_sf"/>
</dbReference>